<evidence type="ECO:0000259" key="2">
    <source>
        <dbReference type="Pfam" id="PF18620"/>
    </source>
</evidence>
<feature type="domain" description="DUF5627" evidence="2">
    <location>
        <begin position="216"/>
        <end position="340"/>
    </location>
</feature>
<dbReference type="Pfam" id="PF08522">
    <property type="entry name" value="BT_3987-like_N"/>
    <property type="match status" value="1"/>
</dbReference>
<evidence type="ECO:0000259" key="1">
    <source>
        <dbReference type="Pfam" id="PF08522"/>
    </source>
</evidence>
<proteinExistence type="predicted"/>
<dbReference type="Proteomes" id="UP000763088">
    <property type="component" value="Unassembled WGS sequence"/>
</dbReference>
<name>A0A928GHZ7_XYLRU</name>
<dbReference type="Pfam" id="PF18620">
    <property type="entry name" value="DUF5627"/>
    <property type="match status" value="1"/>
</dbReference>
<sequence>MKRNILKFICGIGLVCGLWSCENGNKTFPDFEDGTTVYFPYQYPTRTIVLGDDEPSIDLTNDHNHQCQIMATFGGSYNGSNGSVQVAVDESLCDNLYFEDGVTPVKAMPSSYYSLSTTNLNFNGTFNGTTTVQLTDAFFNDPDAVGRTYVIPLIMTSQTGFGKILTGTLNEGETGPRTNSDAWDIKPMDYVLYCVKFQNKYSGFWRTHGTSSIDDIEHAYEVQIDTKSLNSCVYHASYTTNDYWIYKRDKDGNKTSETEKTSHTFYFDLLLTFDASDKCTITPISGITVTGNGSWSDNGAIKNWGNRDRDLMELDYQIDFNETDELGNPQKASVQEKLVWERSGVKPVDEFTPVYKK</sequence>
<dbReference type="EMBL" id="SUYD01000003">
    <property type="protein sequence ID" value="MBE6265428.1"/>
    <property type="molecule type" value="Genomic_DNA"/>
</dbReference>
<dbReference type="Gene3D" id="2.40.128.420">
    <property type="match status" value="1"/>
</dbReference>
<gene>
    <name evidence="3" type="ORF">E7102_02990</name>
</gene>
<accession>A0A928GHZ7</accession>
<evidence type="ECO:0000313" key="4">
    <source>
        <dbReference type="Proteomes" id="UP000763088"/>
    </source>
</evidence>
<dbReference type="AlphaFoldDB" id="A0A928GHZ7"/>
<dbReference type="Gene3D" id="2.60.40.1740">
    <property type="entry name" value="hypothetical protein (bacova_03559)"/>
    <property type="match status" value="1"/>
</dbReference>
<dbReference type="InterPro" id="IPR013728">
    <property type="entry name" value="BT_3987-like_N"/>
</dbReference>
<dbReference type="InterPro" id="IPR040580">
    <property type="entry name" value="DUF5627"/>
</dbReference>
<evidence type="ECO:0000313" key="3">
    <source>
        <dbReference type="EMBL" id="MBE6265428.1"/>
    </source>
</evidence>
<protein>
    <submittedName>
        <fullName evidence="3">DUF1735 domain-containing protein</fullName>
    </submittedName>
</protein>
<organism evidence="3 4">
    <name type="scientific">Xylanibacter ruminicola</name>
    <name type="common">Prevotella ruminicola</name>
    <dbReference type="NCBI Taxonomy" id="839"/>
    <lineage>
        <taxon>Bacteria</taxon>
        <taxon>Pseudomonadati</taxon>
        <taxon>Bacteroidota</taxon>
        <taxon>Bacteroidia</taxon>
        <taxon>Bacteroidales</taxon>
        <taxon>Prevotellaceae</taxon>
        <taxon>Xylanibacter</taxon>
    </lineage>
</organism>
<reference evidence="3" key="1">
    <citation type="submission" date="2019-04" db="EMBL/GenBank/DDBJ databases">
        <title>Evolution of Biomass-Degrading Anaerobic Consortia Revealed by Metagenomics.</title>
        <authorList>
            <person name="Peng X."/>
        </authorList>
    </citation>
    <scope>NUCLEOTIDE SEQUENCE</scope>
    <source>
        <strain evidence="3">SIG141</strain>
    </source>
</reference>
<feature type="domain" description="BT-3987-like N-terminal" evidence="1">
    <location>
        <begin position="36"/>
        <end position="160"/>
    </location>
</feature>
<comment type="caution">
    <text evidence="3">The sequence shown here is derived from an EMBL/GenBank/DDBJ whole genome shotgun (WGS) entry which is preliminary data.</text>
</comment>